<sequence>MKIKYTYRSDYLRAVIIWGTSIIICTMAVASVVKNEIVLLSLCIFMCVFFVIWVYFSWLFRNLPVEISARKKTLKVTVLFRETVIRYSDIESINIEREFRKAEMRGERDCYNEILTITDIHKKEYVYYRKINIDYDKVADDPDELKKKFENSKFAKLQRYIEERIPIMRAEKI</sequence>
<gene>
    <name evidence="2" type="ORF">SAMN02910406_01934</name>
</gene>
<dbReference type="EMBL" id="FOKQ01000015">
    <property type="protein sequence ID" value="SFC55956.1"/>
    <property type="molecule type" value="Genomic_DNA"/>
</dbReference>
<evidence type="ECO:0000256" key="1">
    <source>
        <dbReference type="SAM" id="Phobius"/>
    </source>
</evidence>
<evidence type="ECO:0000313" key="3">
    <source>
        <dbReference type="Proteomes" id="UP000182192"/>
    </source>
</evidence>
<proteinExistence type="predicted"/>
<protein>
    <submittedName>
        <fullName evidence="2">Uncharacterized protein</fullName>
    </submittedName>
</protein>
<keyword evidence="1" id="KW-0812">Transmembrane</keyword>
<reference evidence="2 3" key="1">
    <citation type="submission" date="2016-10" db="EMBL/GenBank/DDBJ databases">
        <authorList>
            <person name="de Groot N.N."/>
        </authorList>
    </citation>
    <scope>NUCLEOTIDE SEQUENCE [LARGE SCALE GENOMIC DNA]</scope>
    <source>
        <strain evidence="2 3">AR67</strain>
    </source>
</reference>
<dbReference type="Proteomes" id="UP000182192">
    <property type="component" value="Unassembled WGS sequence"/>
</dbReference>
<evidence type="ECO:0000313" key="2">
    <source>
        <dbReference type="EMBL" id="SFC55956.1"/>
    </source>
</evidence>
<name>A0A1I1K5F4_RUMAL</name>
<feature type="transmembrane region" description="Helical" evidence="1">
    <location>
        <begin position="39"/>
        <end position="60"/>
    </location>
</feature>
<feature type="transmembrane region" description="Helical" evidence="1">
    <location>
        <begin position="12"/>
        <end position="33"/>
    </location>
</feature>
<keyword evidence="1" id="KW-0472">Membrane</keyword>
<keyword evidence="1" id="KW-1133">Transmembrane helix</keyword>
<organism evidence="2 3">
    <name type="scientific">Ruminococcus albus</name>
    <dbReference type="NCBI Taxonomy" id="1264"/>
    <lineage>
        <taxon>Bacteria</taxon>
        <taxon>Bacillati</taxon>
        <taxon>Bacillota</taxon>
        <taxon>Clostridia</taxon>
        <taxon>Eubacteriales</taxon>
        <taxon>Oscillospiraceae</taxon>
        <taxon>Ruminococcus</taxon>
    </lineage>
</organism>
<dbReference type="OrthoDB" id="1829874at2"/>
<dbReference type="AlphaFoldDB" id="A0A1I1K5F4"/>
<accession>A0A1I1K5F4</accession>